<dbReference type="OrthoDB" id="5764132at2"/>
<dbReference type="Proteomes" id="UP000319732">
    <property type="component" value="Unassembled WGS sequence"/>
</dbReference>
<keyword evidence="3" id="KW-1185">Reference proteome</keyword>
<dbReference type="EMBL" id="VHSG01000035">
    <property type="protein sequence ID" value="TQV67338.1"/>
    <property type="molecule type" value="Genomic_DNA"/>
</dbReference>
<dbReference type="AlphaFoldDB" id="A0A545SQU6"/>
<dbReference type="RefSeq" id="WP_142929835.1">
    <property type="nucleotide sequence ID" value="NZ_ML660111.1"/>
</dbReference>
<organism evidence="2 3">
    <name type="scientific">Exilibacterium tricleocarpae</name>
    <dbReference type="NCBI Taxonomy" id="2591008"/>
    <lineage>
        <taxon>Bacteria</taxon>
        <taxon>Pseudomonadati</taxon>
        <taxon>Pseudomonadota</taxon>
        <taxon>Gammaproteobacteria</taxon>
        <taxon>Cellvibrionales</taxon>
        <taxon>Cellvibrionaceae</taxon>
        <taxon>Exilibacterium</taxon>
    </lineage>
</organism>
<comment type="caution">
    <text evidence="2">The sequence shown here is derived from an EMBL/GenBank/DDBJ whole genome shotgun (WGS) entry which is preliminary data.</text>
</comment>
<accession>A0A545SQU6</accession>
<evidence type="ECO:0000313" key="2">
    <source>
        <dbReference type="EMBL" id="TQV67338.1"/>
    </source>
</evidence>
<keyword evidence="1" id="KW-1133">Transmembrane helix</keyword>
<keyword evidence="1" id="KW-0812">Transmembrane</keyword>
<feature type="transmembrane region" description="Helical" evidence="1">
    <location>
        <begin position="6"/>
        <end position="25"/>
    </location>
</feature>
<evidence type="ECO:0000313" key="3">
    <source>
        <dbReference type="Proteomes" id="UP000319732"/>
    </source>
</evidence>
<keyword evidence="1" id="KW-0472">Membrane</keyword>
<proteinExistence type="predicted"/>
<sequence length="160" mass="18522">MDVYSEIIVAVVAAIAGVGGTLLTARYRENISTKKEQLQYFYAPMEILVRMNAKSYERYGKQNVSEHDRHYIEKYIWYPNHIKTKELIMSQSHHLTEMPEEILDLLEHINVWLSEYELIHVKGEKKGAVFAGPKGFPYPTGSDAFIYNTAARLRKELNRG</sequence>
<protein>
    <recommendedName>
        <fullName evidence="4">DUF4760 domain-containing protein</fullName>
    </recommendedName>
</protein>
<reference evidence="2 3" key="1">
    <citation type="submission" date="2019-06" db="EMBL/GenBank/DDBJ databases">
        <title>Whole genome sequence for Cellvibrionaceae sp. R142.</title>
        <authorList>
            <person name="Wang G."/>
        </authorList>
    </citation>
    <scope>NUCLEOTIDE SEQUENCE [LARGE SCALE GENOMIC DNA]</scope>
    <source>
        <strain evidence="2 3">R142</strain>
    </source>
</reference>
<gene>
    <name evidence="2" type="ORF">FKG94_25790</name>
</gene>
<name>A0A545SQU6_9GAMM</name>
<evidence type="ECO:0008006" key="4">
    <source>
        <dbReference type="Google" id="ProtNLM"/>
    </source>
</evidence>
<evidence type="ECO:0000256" key="1">
    <source>
        <dbReference type="SAM" id="Phobius"/>
    </source>
</evidence>